<dbReference type="AlphaFoldDB" id="A0AAD7NGC8"/>
<protein>
    <submittedName>
        <fullName evidence="2">Uncharacterized protein</fullName>
    </submittedName>
</protein>
<evidence type="ECO:0000313" key="3">
    <source>
        <dbReference type="Proteomes" id="UP001215598"/>
    </source>
</evidence>
<comment type="caution">
    <text evidence="2">The sequence shown here is derived from an EMBL/GenBank/DDBJ whole genome shotgun (WGS) entry which is preliminary data.</text>
</comment>
<organism evidence="2 3">
    <name type="scientific">Mycena metata</name>
    <dbReference type="NCBI Taxonomy" id="1033252"/>
    <lineage>
        <taxon>Eukaryota</taxon>
        <taxon>Fungi</taxon>
        <taxon>Dikarya</taxon>
        <taxon>Basidiomycota</taxon>
        <taxon>Agaricomycotina</taxon>
        <taxon>Agaricomycetes</taxon>
        <taxon>Agaricomycetidae</taxon>
        <taxon>Agaricales</taxon>
        <taxon>Marasmiineae</taxon>
        <taxon>Mycenaceae</taxon>
        <taxon>Mycena</taxon>
    </lineage>
</organism>
<gene>
    <name evidence="2" type="ORF">B0H16DRAFT_1457260</name>
</gene>
<evidence type="ECO:0000313" key="2">
    <source>
        <dbReference type="EMBL" id="KAJ7758736.1"/>
    </source>
</evidence>
<sequence>MAWETVKNKRAITNGPLFGRWESNPESCCLPLILVEKTQKLAAVEDVPDGVVEKRRCPEFLFEPRELLPASVCPAHYVRFVAWLNGSMRGELVVTGYWCIGRIRQLRFSDRGRMDKKASRRSQPSERRESNPRSYPKPSILTAACRAHVRLSPLWVLACLASVERKLNFSGVPRKKAQDSAVEALRLVYIITEKEKIASYLIERWESNPDFLP</sequence>
<proteinExistence type="predicted"/>
<reference evidence="2" key="1">
    <citation type="submission" date="2023-03" db="EMBL/GenBank/DDBJ databases">
        <title>Massive genome expansion in bonnet fungi (Mycena s.s.) driven by repeated elements and novel gene families across ecological guilds.</title>
        <authorList>
            <consortium name="Lawrence Berkeley National Laboratory"/>
            <person name="Harder C.B."/>
            <person name="Miyauchi S."/>
            <person name="Viragh M."/>
            <person name="Kuo A."/>
            <person name="Thoen E."/>
            <person name="Andreopoulos B."/>
            <person name="Lu D."/>
            <person name="Skrede I."/>
            <person name="Drula E."/>
            <person name="Henrissat B."/>
            <person name="Morin E."/>
            <person name="Kohler A."/>
            <person name="Barry K."/>
            <person name="LaButti K."/>
            <person name="Morin E."/>
            <person name="Salamov A."/>
            <person name="Lipzen A."/>
            <person name="Mereny Z."/>
            <person name="Hegedus B."/>
            <person name="Baldrian P."/>
            <person name="Stursova M."/>
            <person name="Weitz H."/>
            <person name="Taylor A."/>
            <person name="Grigoriev I.V."/>
            <person name="Nagy L.G."/>
            <person name="Martin F."/>
            <person name="Kauserud H."/>
        </authorList>
    </citation>
    <scope>NUCLEOTIDE SEQUENCE</scope>
    <source>
        <strain evidence="2">CBHHK182m</strain>
    </source>
</reference>
<feature type="compositionally biased region" description="Basic and acidic residues" evidence="1">
    <location>
        <begin position="112"/>
        <end position="131"/>
    </location>
</feature>
<keyword evidence="3" id="KW-1185">Reference proteome</keyword>
<accession>A0AAD7NGC8</accession>
<evidence type="ECO:0000256" key="1">
    <source>
        <dbReference type="SAM" id="MobiDB-lite"/>
    </source>
</evidence>
<feature type="region of interest" description="Disordered" evidence="1">
    <location>
        <begin position="112"/>
        <end position="137"/>
    </location>
</feature>
<name>A0AAD7NGC8_9AGAR</name>
<dbReference type="Proteomes" id="UP001215598">
    <property type="component" value="Unassembled WGS sequence"/>
</dbReference>
<dbReference type="EMBL" id="JARKIB010000041">
    <property type="protein sequence ID" value="KAJ7758736.1"/>
    <property type="molecule type" value="Genomic_DNA"/>
</dbReference>